<gene>
    <name evidence="2" type="ORF">C8A01DRAFT_36035</name>
</gene>
<keyword evidence="3" id="KW-1185">Reference proteome</keyword>
<accession>A0AAN6PFK0</accession>
<feature type="compositionally biased region" description="Basic and acidic residues" evidence="1">
    <location>
        <begin position="26"/>
        <end position="117"/>
    </location>
</feature>
<dbReference type="EMBL" id="MU854387">
    <property type="protein sequence ID" value="KAK4039986.1"/>
    <property type="molecule type" value="Genomic_DNA"/>
</dbReference>
<evidence type="ECO:0000313" key="2">
    <source>
        <dbReference type="EMBL" id="KAK4039986.1"/>
    </source>
</evidence>
<feature type="region of interest" description="Disordered" evidence="1">
    <location>
        <begin position="154"/>
        <end position="177"/>
    </location>
</feature>
<sequence>MSSSSRRSDPTRNFRDGYQTPALSNEQKRQIQKDQRDYDRMTSGGHREVARTYDRLESTQAKWEDKHAAREREYERTEPARMARSDRNHPDIRSLRTAKNQEEHALAKRDHAGRNYDRATAGGANVDIMNGAQRRMVSAVSNNRLPAELVNQIGDYADYPRGAPPMPSRREYARPRG</sequence>
<dbReference type="AlphaFoldDB" id="A0AAN6PFK0"/>
<feature type="compositionally biased region" description="Basic and acidic residues" evidence="1">
    <location>
        <begin position="168"/>
        <end position="177"/>
    </location>
</feature>
<proteinExistence type="predicted"/>
<protein>
    <submittedName>
        <fullName evidence="2">Uncharacterized protein</fullName>
    </submittedName>
</protein>
<name>A0AAN6PFK0_9PEZI</name>
<dbReference type="Proteomes" id="UP001303115">
    <property type="component" value="Unassembled WGS sequence"/>
</dbReference>
<comment type="caution">
    <text evidence="2">The sequence shown here is derived from an EMBL/GenBank/DDBJ whole genome shotgun (WGS) entry which is preliminary data.</text>
</comment>
<evidence type="ECO:0000256" key="1">
    <source>
        <dbReference type="SAM" id="MobiDB-lite"/>
    </source>
</evidence>
<feature type="region of interest" description="Disordered" evidence="1">
    <location>
        <begin position="1"/>
        <end position="119"/>
    </location>
</feature>
<organism evidence="2 3">
    <name type="scientific">Parachaetomium inaequale</name>
    <dbReference type="NCBI Taxonomy" id="2588326"/>
    <lineage>
        <taxon>Eukaryota</taxon>
        <taxon>Fungi</taxon>
        <taxon>Dikarya</taxon>
        <taxon>Ascomycota</taxon>
        <taxon>Pezizomycotina</taxon>
        <taxon>Sordariomycetes</taxon>
        <taxon>Sordariomycetidae</taxon>
        <taxon>Sordariales</taxon>
        <taxon>Chaetomiaceae</taxon>
        <taxon>Parachaetomium</taxon>
    </lineage>
</organism>
<reference evidence="3" key="1">
    <citation type="journal article" date="2023" name="Mol. Phylogenet. Evol.">
        <title>Genome-scale phylogeny and comparative genomics of the fungal order Sordariales.</title>
        <authorList>
            <person name="Hensen N."/>
            <person name="Bonometti L."/>
            <person name="Westerberg I."/>
            <person name="Brannstrom I.O."/>
            <person name="Guillou S."/>
            <person name="Cros-Aarteil S."/>
            <person name="Calhoun S."/>
            <person name="Haridas S."/>
            <person name="Kuo A."/>
            <person name="Mondo S."/>
            <person name="Pangilinan J."/>
            <person name="Riley R."/>
            <person name="LaButti K."/>
            <person name="Andreopoulos B."/>
            <person name="Lipzen A."/>
            <person name="Chen C."/>
            <person name="Yan M."/>
            <person name="Daum C."/>
            <person name="Ng V."/>
            <person name="Clum A."/>
            <person name="Steindorff A."/>
            <person name="Ohm R.A."/>
            <person name="Martin F."/>
            <person name="Silar P."/>
            <person name="Natvig D.O."/>
            <person name="Lalanne C."/>
            <person name="Gautier V."/>
            <person name="Ament-Velasquez S.L."/>
            <person name="Kruys A."/>
            <person name="Hutchinson M.I."/>
            <person name="Powell A.J."/>
            <person name="Barry K."/>
            <person name="Miller A.N."/>
            <person name="Grigoriev I.V."/>
            <person name="Debuchy R."/>
            <person name="Gladieux P."/>
            <person name="Hiltunen Thoren M."/>
            <person name="Johannesson H."/>
        </authorList>
    </citation>
    <scope>NUCLEOTIDE SEQUENCE [LARGE SCALE GENOMIC DNA]</scope>
    <source>
        <strain evidence="3">CBS 284.82</strain>
    </source>
</reference>
<feature type="compositionally biased region" description="Basic and acidic residues" evidence="1">
    <location>
        <begin position="1"/>
        <end position="15"/>
    </location>
</feature>
<evidence type="ECO:0000313" key="3">
    <source>
        <dbReference type="Proteomes" id="UP001303115"/>
    </source>
</evidence>